<reference evidence="2 3" key="1">
    <citation type="journal article" date="2015" name="Sci. Rep.">
        <title>The power of single molecule real-time sequencing technology in the de novo assembly of a eukaryotic genome.</title>
        <authorList>
            <person name="Sakai H."/>
            <person name="Naito K."/>
            <person name="Ogiso-Tanaka E."/>
            <person name="Takahashi Y."/>
            <person name="Iseki K."/>
            <person name="Muto C."/>
            <person name="Satou K."/>
            <person name="Teruya K."/>
            <person name="Shiroma A."/>
            <person name="Shimoji M."/>
            <person name="Hirano T."/>
            <person name="Itoh T."/>
            <person name="Kaga A."/>
            <person name="Tomooka N."/>
        </authorList>
    </citation>
    <scope>NUCLEOTIDE SEQUENCE [LARGE SCALE GENOMIC DNA]</scope>
    <source>
        <strain evidence="3">cv. Shumari</strain>
    </source>
</reference>
<keyword evidence="1" id="KW-1133">Transmembrane helix</keyword>
<dbReference type="EMBL" id="AP015034">
    <property type="protein sequence ID" value="BAT75641.1"/>
    <property type="molecule type" value="Genomic_DNA"/>
</dbReference>
<keyword evidence="1" id="KW-0472">Membrane</keyword>
<proteinExistence type="predicted"/>
<keyword evidence="3" id="KW-1185">Reference proteome</keyword>
<feature type="transmembrane region" description="Helical" evidence="1">
    <location>
        <begin position="38"/>
        <end position="56"/>
    </location>
</feature>
<sequence length="76" mass="8922">MGNVYCISLQLFSIFFWDLLWSHWLGHDSRDFPLAPKIWLRYLGILTTTLLIFFSISRYKSITLSLPKGLRAIECP</sequence>
<dbReference type="AlphaFoldDB" id="A0A0S3R4Y2"/>
<gene>
    <name evidence="2" type="primary">Vigan.01G353500</name>
    <name evidence="2" type="ORF">VIGAN_01353500</name>
</gene>
<organism evidence="2 3">
    <name type="scientific">Vigna angularis var. angularis</name>
    <dbReference type="NCBI Taxonomy" id="157739"/>
    <lineage>
        <taxon>Eukaryota</taxon>
        <taxon>Viridiplantae</taxon>
        <taxon>Streptophyta</taxon>
        <taxon>Embryophyta</taxon>
        <taxon>Tracheophyta</taxon>
        <taxon>Spermatophyta</taxon>
        <taxon>Magnoliopsida</taxon>
        <taxon>eudicotyledons</taxon>
        <taxon>Gunneridae</taxon>
        <taxon>Pentapetalae</taxon>
        <taxon>rosids</taxon>
        <taxon>fabids</taxon>
        <taxon>Fabales</taxon>
        <taxon>Fabaceae</taxon>
        <taxon>Papilionoideae</taxon>
        <taxon>50 kb inversion clade</taxon>
        <taxon>NPAAA clade</taxon>
        <taxon>indigoferoid/millettioid clade</taxon>
        <taxon>Phaseoleae</taxon>
        <taxon>Vigna</taxon>
    </lineage>
</organism>
<keyword evidence="1" id="KW-0812">Transmembrane</keyword>
<accession>A0A0S3R4Y2</accession>
<name>A0A0S3R4Y2_PHAAN</name>
<dbReference type="Proteomes" id="UP000291084">
    <property type="component" value="Chromosome 1"/>
</dbReference>
<protein>
    <submittedName>
        <fullName evidence="2">Uncharacterized protein</fullName>
    </submittedName>
</protein>
<evidence type="ECO:0000313" key="2">
    <source>
        <dbReference type="EMBL" id="BAT75641.1"/>
    </source>
</evidence>
<evidence type="ECO:0000256" key="1">
    <source>
        <dbReference type="SAM" id="Phobius"/>
    </source>
</evidence>
<evidence type="ECO:0000313" key="3">
    <source>
        <dbReference type="Proteomes" id="UP000291084"/>
    </source>
</evidence>